<name>A0A9P4NDX1_9PEZI</name>
<evidence type="ECO:0000313" key="2">
    <source>
        <dbReference type="Proteomes" id="UP000800235"/>
    </source>
</evidence>
<proteinExistence type="predicted"/>
<organism evidence="1 2">
    <name type="scientific">Tothia fuscella</name>
    <dbReference type="NCBI Taxonomy" id="1048955"/>
    <lineage>
        <taxon>Eukaryota</taxon>
        <taxon>Fungi</taxon>
        <taxon>Dikarya</taxon>
        <taxon>Ascomycota</taxon>
        <taxon>Pezizomycotina</taxon>
        <taxon>Dothideomycetes</taxon>
        <taxon>Pleosporomycetidae</taxon>
        <taxon>Venturiales</taxon>
        <taxon>Cylindrosympodiaceae</taxon>
        <taxon>Tothia</taxon>
    </lineage>
</organism>
<dbReference type="EMBL" id="MU007165">
    <property type="protein sequence ID" value="KAF2416263.1"/>
    <property type="molecule type" value="Genomic_DNA"/>
</dbReference>
<evidence type="ECO:0000313" key="1">
    <source>
        <dbReference type="EMBL" id="KAF2416263.1"/>
    </source>
</evidence>
<dbReference type="AlphaFoldDB" id="A0A9P4NDX1"/>
<protein>
    <submittedName>
        <fullName evidence="1">Uncharacterized protein</fullName>
    </submittedName>
</protein>
<keyword evidence="2" id="KW-1185">Reference proteome</keyword>
<reference evidence="1" key="1">
    <citation type="journal article" date="2020" name="Stud. Mycol.">
        <title>101 Dothideomycetes genomes: a test case for predicting lifestyles and emergence of pathogens.</title>
        <authorList>
            <person name="Haridas S."/>
            <person name="Albert R."/>
            <person name="Binder M."/>
            <person name="Bloem J."/>
            <person name="Labutti K."/>
            <person name="Salamov A."/>
            <person name="Andreopoulos B."/>
            <person name="Baker S."/>
            <person name="Barry K."/>
            <person name="Bills G."/>
            <person name="Bluhm B."/>
            <person name="Cannon C."/>
            <person name="Castanera R."/>
            <person name="Culley D."/>
            <person name="Daum C."/>
            <person name="Ezra D."/>
            <person name="Gonzalez J."/>
            <person name="Henrissat B."/>
            <person name="Kuo A."/>
            <person name="Liang C."/>
            <person name="Lipzen A."/>
            <person name="Lutzoni F."/>
            <person name="Magnuson J."/>
            <person name="Mondo S."/>
            <person name="Nolan M."/>
            <person name="Ohm R."/>
            <person name="Pangilinan J."/>
            <person name="Park H.-J."/>
            <person name="Ramirez L."/>
            <person name="Alfaro M."/>
            <person name="Sun H."/>
            <person name="Tritt A."/>
            <person name="Yoshinaga Y."/>
            <person name="Zwiers L.-H."/>
            <person name="Turgeon B."/>
            <person name="Goodwin S."/>
            <person name="Spatafora J."/>
            <person name="Crous P."/>
            <person name="Grigoriev I."/>
        </authorList>
    </citation>
    <scope>NUCLEOTIDE SEQUENCE</scope>
    <source>
        <strain evidence="1">CBS 130266</strain>
    </source>
</reference>
<gene>
    <name evidence="1" type="ORF">EJ08DRAFT_107928</name>
</gene>
<dbReference type="Proteomes" id="UP000800235">
    <property type="component" value="Unassembled WGS sequence"/>
</dbReference>
<accession>A0A9P4NDX1</accession>
<comment type="caution">
    <text evidence="1">The sequence shown here is derived from an EMBL/GenBank/DDBJ whole genome shotgun (WGS) entry which is preliminary data.</text>
</comment>
<sequence length="150" mass="17094">MSKAITTHVDSSHRGVWLVVVKIRPNLGKIHLTRLRLAERLFLHKLTILAFICHAHESNRPCSHLFAFVGIRLKYRLSPPSRPFDRDAHWKCISPYPQSRPTAEELGLEASTKVIGDQWTGTSTLVDMQKGNSFRFIAMAKTSQSNHHEL</sequence>